<keyword evidence="1 3" id="KW-0801">TPQ</keyword>
<dbReference type="GO" id="GO:0005507">
    <property type="term" value="F:copper ion binding"/>
    <property type="evidence" value="ECO:0007669"/>
    <property type="project" value="InterPro"/>
</dbReference>
<keyword evidence="3" id="KW-0186">Copper</keyword>
<feature type="active site" description="Proton acceptor" evidence="1">
    <location>
        <position position="92"/>
    </location>
</feature>
<name>A0A8H5JG88_9HYPO</name>
<evidence type="ECO:0000313" key="6">
    <source>
        <dbReference type="Proteomes" id="UP000522262"/>
    </source>
</evidence>
<proteinExistence type="inferred from homology"/>
<dbReference type="GO" id="GO:0008131">
    <property type="term" value="F:primary methylamine oxidase activity"/>
    <property type="evidence" value="ECO:0007669"/>
    <property type="project" value="InterPro"/>
</dbReference>
<dbReference type="InterPro" id="IPR036460">
    <property type="entry name" value="Cu_amine_oxidase_C_sf"/>
</dbReference>
<keyword evidence="3" id="KW-0479">Metal-binding</keyword>
<dbReference type="AlphaFoldDB" id="A0A8H5JG88"/>
<feature type="active site" description="Schiff-base intermediate with substrate; via topaquinone" evidence="1">
    <location>
        <position position="176"/>
    </location>
</feature>
<comment type="caution">
    <text evidence="5">The sequence shown here is derived from an EMBL/GenBank/DDBJ whole genome shotgun (WGS) entry which is preliminary data.</text>
</comment>
<dbReference type="Proteomes" id="UP000522262">
    <property type="component" value="Unassembled WGS sequence"/>
</dbReference>
<dbReference type="PANTHER" id="PTHR10638">
    <property type="entry name" value="COPPER AMINE OXIDASE"/>
    <property type="match status" value="1"/>
</dbReference>
<feature type="domain" description="Copper amine oxidase catalytic" evidence="4">
    <location>
        <begin position="4"/>
        <end position="418"/>
    </location>
</feature>
<dbReference type="InterPro" id="IPR015798">
    <property type="entry name" value="Cu_amine_oxidase_C"/>
</dbReference>
<comment type="similarity">
    <text evidence="3">Belongs to the copper/topaquinone oxidase family.</text>
</comment>
<gene>
    <name evidence="5" type="ORF">FMEXI_2317</name>
</gene>
<dbReference type="Pfam" id="PF01179">
    <property type="entry name" value="Cu_amine_oxid"/>
    <property type="match status" value="1"/>
</dbReference>
<evidence type="ECO:0000256" key="3">
    <source>
        <dbReference type="RuleBase" id="RU000672"/>
    </source>
</evidence>
<organism evidence="5 6">
    <name type="scientific">Fusarium mexicanum</name>
    <dbReference type="NCBI Taxonomy" id="751941"/>
    <lineage>
        <taxon>Eukaryota</taxon>
        <taxon>Fungi</taxon>
        <taxon>Dikarya</taxon>
        <taxon>Ascomycota</taxon>
        <taxon>Pezizomycotina</taxon>
        <taxon>Sordariomycetes</taxon>
        <taxon>Hypocreomycetidae</taxon>
        <taxon>Hypocreales</taxon>
        <taxon>Nectriaceae</taxon>
        <taxon>Fusarium</taxon>
        <taxon>Fusarium fujikuroi species complex</taxon>
    </lineage>
</organism>
<dbReference type="GO" id="GO:0009308">
    <property type="term" value="P:amine metabolic process"/>
    <property type="evidence" value="ECO:0007669"/>
    <property type="project" value="UniProtKB-UniRule"/>
</dbReference>
<dbReference type="EC" id="1.4.3.-" evidence="3"/>
<dbReference type="EMBL" id="JAAOAM010000051">
    <property type="protein sequence ID" value="KAF5553668.1"/>
    <property type="molecule type" value="Genomic_DNA"/>
</dbReference>
<sequence length="449" mass="50764">MFLYQPEVPSYTVLDGNSISWQKWRFRIGFNWREGMAIHDMRYDGRKTFYRLSMSEMTVPYGNKTSPRDWLTFTNRCHADPRYPYHRRRAFDLGDAGAGLTANNLKLGCDCLGHISYFDALLTASDGKPYQSTNVICLHEQDAGIGWKHTNARTDVAAVTRARIFVVLSIITVGNYEYAFSWHFWQNGTIKFQTRATGILATSLIGEGKTSHWGNFVSPGVLATNHQHLFSLHIDPMIDGPENTFVQKDSIGLPMSDENPYGNAWKLHKTFVEKSCSLDADPQRARVFKIVNEKKLNPISKNPVGYKVIAPPAQLLIADQASLVRKRARFAEHHIWVTRYKDDDLWAGGKWTNQSTIEKDGVADYAVRNDNVRGEDLVVWATYGLTHNPRAEDYPVMPAEAITVALKPVDFFDRNPALDVPPSTQAINKSVLVPANGVSNRKEHEVCCR</sequence>
<evidence type="ECO:0000259" key="4">
    <source>
        <dbReference type="Pfam" id="PF01179"/>
    </source>
</evidence>
<comment type="PTM">
    <text evidence="2 3">Topaquinone (TPQ) is generated by copper-dependent autoxidation of a specific tyrosyl residue.</text>
</comment>
<accession>A0A8H5JG88</accession>
<keyword evidence="3" id="KW-0560">Oxidoreductase</keyword>
<dbReference type="SUPFAM" id="SSF49998">
    <property type="entry name" value="Amine oxidase catalytic domain"/>
    <property type="match status" value="1"/>
</dbReference>
<evidence type="ECO:0000256" key="1">
    <source>
        <dbReference type="PIRSR" id="PIRSR600269-50"/>
    </source>
</evidence>
<dbReference type="Gene3D" id="2.70.98.20">
    <property type="entry name" value="Copper amine oxidase, catalytic domain"/>
    <property type="match status" value="1"/>
</dbReference>
<dbReference type="InterPro" id="IPR000269">
    <property type="entry name" value="Cu_amine_oxidase"/>
</dbReference>
<comment type="cofactor">
    <cofactor evidence="3">
        <name>Cu cation</name>
        <dbReference type="ChEBI" id="CHEBI:23378"/>
    </cofactor>
    <text evidence="3">Contains 1 topaquinone per subunit.</text>
</comment>
<keyword evidence="6" id="KW-1185">Reference proteome</keyword>
<evidence type="ECO:0000313" key="5">
    <source>
        <dbReference type="EMBL" id="KAF5553668.1"/>
    </source>
</evidence>
<feature type="modified residue" description="2',4',5'-topaquinone" evidence="2">
    <location>
        <position position="176"/>
    </location>
</feature>
<protein>
    <recommendedName>
        <fullName evidence="3">Amine oxidase</fullName>
        <ecNumber evidence="3">1.4.3.-</ecNumber>
    </recommendedName>
</protein>
<evidence type="ECO:0000256" key="2">
    <source>
        <dbReference type="PIRSR" id="PIRSR600269-51"/>
    </source>
</evidence>
<dbReference type="GO" id="GO:0048038">
    <property type="term" value="F:quinone binding"/>
    <property type="evidence" value="ECO:0007669"/>
    <property type="project" value="InterPro"/>
</dbReference>
<dbReference type="PANTHER" id="PTHR10638:SF91">
    <property type="entry name" value="AMINE OXIDASE"/>
    <property type="match status" value="1"/>
</dbReference>
<reference evidence="5 6" key="1">
    <citation type="submission" date="2020-05" db="EMBL/GenBank/DDBJ databases">
        <title>Identification and distribution of gene clusters putatively required for synthesis of sphingolipid metabolism inhibitors in phylogenetically diverse species of the filamentous fungus Fusarium.</title>
        <authorList>
            <person name="Kim H.-S."/>
            <person name="Busman M."/>
            <person name="Brown D.W."/>
            <person name="Divon H."/>
            <person name="Uhlig S."/>
            <person name="Proctor R.H."/>
        </authorList>
    </citation>
    <scope>NUCLEOTIDE SEQUENCE [LARGE SCALE GENOMIC DNA]</scope>
    <source>
        <strain evidence="5 6">NRRL 53147</strain>
    </source>
</reference>